<keyword evidence="2" id="KW-1185">Reference proteome</keyword>
<protein>
    <submittedName>
        <fullName evidence="1">Uncharacterized protein</fullName>
    </submittedName>
</protein>
<name>A0AA38TDE2_9ASTR</name>
<dbReference type="Proteomes" id="UP001172457">
    <property type="component" value="Chromosome 3"/>
</dbReference>
<dbReference type="EMBL" id="JARYMX010000003">
    <property type="protein sequence ID" value="KAJ9558900.1"/>
    <property type="molecule type" value="Genomic_DNA"/>
</dbReference>
<dbReference type="AlphaFoldDB" id="A0AA38TDE2"/>
<organism evidence="1 2">
    <name type="scientific">Centaurea solstitialis</name>
    <name type="common">yellow star-thistle</name>
    <dbReference type="NCBI Taxonomy" id="347529"/>
    <lineage>
        <taxon>Eukaryota</taxon>
        <taxon>Viridiplantae</taxon>
        <taxon>Streptophyta</taxon>
        <taxon>Embryophyta</taxon>
        <taxon>Tracheophyta</taxon>
        <taxon>Spermatophyta</taxon>
        <taxon>Magnoliopsida</taxon>
        <taxon>eudicotyledons</taxon>
        <taxon>Gunneridae</taxon>
        <taxon>Pentapetalae</taxon>
        <taxon>asterids</taxon>
        <taxon>campanulids</taxon>
        <taxon>Asterales</taxon>
        <taxon>Asteraceae</taxon>
        <taxon>Carduoideae</taxon>
        <taxon>Cardueae</taxon>
        <taxon>Centaureinae</taxon>
        <taxon>Centaurea</taxon>
    </lineage>
</organism>
<evidence type="ECO:0000313" key="2">
    <source>
        <dbReference type="Proteomes" id="UP001172457"/>
    </source>
</evidence>
<accession>A0AA38TDE2</accession>
<proteinExistence type="predicted"/>
<evidence type="ECO:0000313" key="1">
    <source>
        <dbReference type="EMBL" id="KAJ9558900.1"/>
    </source>
</evidence>
<gene>
    <name evidence="1" type="ORF">OSB04_013514</name>
</gene>
<reference evidence="1" key="1">
    <citation type="submission" date="2023-03" db="EMBL/GenBank/DDBJ databases">
        <title>Chromosome-scale reference genome and RAD-based genetic map of yellow starthistle (Centaurea solstitialis) reveal putative structural variation and QTLs associated with invader traits.</title>
        <authorList>
            <person name="Reatini B."/>
            <person name="Cang F.A."/>
            <person name="Jiang Q."/>
            <person name="Mckibben M.T.W."/>
            <person name="Barker M.S."/>
            <person name="Rieseberg L.H."/>
            <person name="Dlugosch K.M."/>
        </authorList>
    </citation>
    <scope>NUCLEOTIDE SEQUENCE</scope>
    <source>
        <strain evidence="1">CAN-66</strain>
        <tissue evidence="1">Leaf</tissue>
    </source>
</reference>
<comment type="caution">
    <text evidence="1">The sequence shown here is derived from an EMBL/GenBank/DDBJ whole genome shotgun (WGS) entry which is preliminary data.</text>
</comment>
<sequence>MSPVARSSSTDEALRIRAEISEMRIRTVNFSGEVTSAATVELRRRRTSLSPSDLHGRWRRTTNHGGGLEDPWLYRRFGQILLRFSATKIFSGELVDGGAFSTFGDFNFFSGGIEGHTGVTRRSRPPVCCCRRSVVLWRSRRIKNIVDRCLLSVGDAKNGSRDRKRRSMLRIIGKAWKGSRLWCYEEPFKVLKLKEISYFSVTMLYHQASSPEYD</sequence>